<sequence length="411" mass="43036">MALNALISGLGVLLKLLCGLAANKILSTQLGPAAFGTWGNVFSLATLYTTFSNGGISQGLIARLSSPTQDDAARARWLAGGLLFVLGVPVLIAAWHAGFRQLGVVSGAKALGPLAALALGLLAALALQIQATVLAQGRSRLNAIVVALSGVTALLSYWLFVLPGSIPSAVRALVISFATTLAIWLVVAASTRTRWHAGITALRDGWPAARSLAPYVAIALAPAVVGTAAVIAVREVVSTQVSPEAAGLWQGMFRISDAVVAMAQAVVSFVLLPEVFRSDAPRQTLKKRLASYALLVVLGFIVGVAILWRGADLVVKVLYSEQYAGISPLLWIELLGDAFKALAMPFVAFFIYQRNLRFSWALELTFSVCFVLATYILTGLAGLAGAAVAYACANLALLIVAFVLFFGAQDA</sequence>
<feature type="transmembrane region" description="Helical" evidence="6">
    <location>
        <begin position="172"/>
        <end position="191"/>
    </location>
</feature>
<evidence type="ECO:0000256" key="5">
    <source>
        <dbReference type="ARBA" id="ARBA00023136"/>
    </source>
</evidence>
<keyword evidence="4 6" id="KW-1133">Transmembrane helix</keyword>
<evidence type="ECO:0000256" key="6">
    <source>
        <dbReference type="SAM" id="Phobius"/>
    </source>
</evidence>
<feature type="transmembrane region" description="Helical" evidence="6">
    <location>
        <begin position="364"/>
        <end position="381"/>
    </location>
</feature>
<dbReference type="InterPro" id="IPR050833">
    <property type="entry name" value="Poly_Biosynth_Transport"/>
</dbReference>
<name>A0A1K0JMZ3_CUPNE</name>
<dbReference type="PANTHER" id="PTHR30250">
    <property type="entry name" value="PST FAMILY PREDICTED COLANIC ACID TRANSPORTER"/>
    <property type="match status" value="1"/>
</dbReference>
<feature type="transmembrane region" description="Helical" evidence="6">
    <location>
        <begin position="141"/>
        <end position="160"/>
    </location>
</feature>
<gene>
    <name evidence="7" type="ORF">CNECB9_320029</name>
</gene>
<keyword evidence="5 6" id="KW-0472">Membrane</keyword>
<dbReference type="Pfam" id="PF13440">
    <property type="entry name" value="Polysacc_synt_3"/>
    <property type="match status" value="1"/>
</dbReference>
<feature type="transmembrane region" description="Helical" evidence="6">
    <location>
        <begin position="331"/>
        <end position="352"/>
    </location>
</feature>
<keyword evidence="3 6" id="KW-0812">Transmembrane</keyword>
<accession>A0A1K0JMZ3</accession>
<feature type="transmembrane region" description="Helical" evidence="6">
    <location>
        <begin position="387"/>
        <end position="408"/>
    </location>
</feature>
<feature type="transmembrane region" description="Helical" evidence="6">
    <location>
        <begin position="212"/>
        <end position="233"/>
    </location>
</feature>
<feature type="transmembrane region" description="Helical" evidence="6">
    <location>
        <begin position="253"/>
        <end position="272"/>
    </location>
</feature>
<evidence type="ECO:0000313" key="7">
    <source>
        <dbReference type="EMBL" id="SCU76511.1"/>
    </source>
</evidence>
<comment type="subcellular location">
    <subcellularLocation>
        <location evidence="1">Cell membrane</location>
        <topology evidence="1">Multi-pass membrane protein</topology>
    </subcellularLocation>
</comment>
<dbReference type="RefSeq" id="WP_340526033.1">
    <property type="nucleotide sequence ID" value="NZ_FMSH01000246.1"/>
</dbReference>
<evidence type="ECO:0000256" key="2">
    <source>
        <dbReference type="ARBA" id="ARBA00022475"/>
    </source>
</evidence>
<dbReference type="GO" id="GO:0005886">
    <property type="term" value="C:plasma membrane"/>
    <property type="evidence" value="ECO:0007669"/>
    <property type="project" value="UniProtKB-SubCell"/>
</dbReference>
<keyword evidence="2" id="KW-1003">Cell membrane</keyword>
<feature type="transmembrane region" description="Helical" evidence="6">
    <location>
        <begin position="292"/>
        <end position="311"/>
    </location>
</feature>
<evidence type="ECO:0000256" key="4">
    <source>
        <dbReference type="ARBA" id="ARBA00022989"/>
    </source>
</evidence>
<dbReference type="PANTHER" id="PTHR30250:SF30">
    <property type="entry name" value="LIPID III FLIPPASE"/>
    <property type="match status" value="1"/>
</dbReference>
<feature type="transmembrane region" description="Helical" evidence="6">
    <location>
        <begin position="37"/>
        <end position="56"/>
    </location>
</feature>
<dbReference type="EMBL" id="FMSH01000246">
    <property type="protein sequence ID" value="SCU76511.1"/>
    <property type="molecule type" value="Genomic_DNA"/>
</dbReference>
<evidence type="ECO:0000256" key="3">
    <source>
        <dbReference type="ARBA" id="ARBA00022692"/>
    </source>
</evidence>
<organism evidence="7">
    <name type="scientific">Cupriavidus necator</name>
    <name type="common">Alcaligenes eutrophus</name>
    <name type="synonym">Ralstonia eutropha</name>
    <dbReference type="NCBI Taxonomy" id="106590"/>
    <lineage>
        <taxon>Bacteria</taxon>
        <taxon>Pseudomonadati</taxon>
        <taxon>Pseudomonadota</taxon>
        <taxon>Betaproteobacteria</taxon>
        <taxon>Burkholderiales</taxon>
        <taxon>Burkholderiaceae</taxon>
        <taxon>Cupriavidus</taxon>
    </lineage>
</organism>
<proteinExistence type="predicted"/>
<dbReference type="AlphaFoldDB" id="A0A1K0JMZ3"/>
<feature type="transmembrane region" description="Helical" evidence="6">
    <location>
        <begin position="110"/>
        <end position="129"/>
    </location>
</feature>
<reference evidence="7" key="1">
    <citation type="submission" date="2016-09" db="EMBL/GenBank/DDBJ databases">
        <authorList>
            <person name="Capua I."/>
            <person name="De Benedictis P."/>
            <person name="Joannis T."/>
            <person name="Lombin L.H."/>
            <person name="Cattoli G."/>
        </authorList>
    </citation>
    <scope>NUCLEOTIDE SEQUENCE</scope>
    <source>
        <strain evidence="7">B9</strain>
    </source>
</reference>
<protein>
    <submittedName>
        <fullName evidence="7">Na+-driven multidrug efflux pump</fullName>
    </submittedName>
</protein>
<feature type="transmembrane region" description="Helical" evidence="6">
    <location>
        <begin position="77"/>
        <end position="98"/>
    </location>
</feature>
<evidence type="ECO:0000256" key="1">
    <source>
        <dbReference type="ARBA" id="ARBA00004651"/>
    </source>
</evidence>